<comment type="caution">
    <text evidence="8">The sequence shown here is derived from an EMBL/GenBank/DDBJ whole genome shotgun (WGS) entry which is preliminary data.</text>
</comment>
<dbReference type="AlphaFoldDB" id="A0A2S5JLT8"/>
<evidence type="ECO:0000313" key="8">
    <source>
        <dbReference type="EMBL" id="PPB82449.1"/>
    </source>
</evidence>
<dbReference type="GO" id="GO:0000976">
    <property type="term" value="F:transcription cis-regulatory region binding"/>
    <property type="evidence" value="ECO:0007669"/>
    <property type="project" value="TreeGrafter"/>
</dbReference>
<dbReference type="PANTHER" id="PTHR38097:SF2">
    <property type="entry name" value="DNA-BINDING PROTEIN STPA"/>
    <property type="match status" value="1"/>
</dbReference>
<dbReference type="GO" id="GO:0003681">
    <property type="term" value="F:bent DNA binding"/>
    <property type="evidence" value="ECO:0007669"/>
    <property type="project" value="TreeGrafter"/>
</dbReference>
<evidence type="ECO:0000256" key="3">
    <source>
        <dbReference type="ARBA" id="ARBA00022490"/>
    </source>
</evidence>
<dbReference type="GO" id="GO:0032993">
    <property type="term" value="C:protein-DNA complex"/>
    <property type="evidence" value="ECO:0007669"/>
    <property type="project" value="TreeGrafter"/>
</dbReference>
<keyword evidence="9" id="KW-1185">Reference proteome</keyword>
<dbReference type="InterPro" id="IPR037150">
    <property type="entry name" value="H-NS_C_dom_sf"/>
</dbReference>
<evidence type="ECO:0000256" key="4">
    <source>
        <dbReference type="ARBA" id="ARBA00023125"/>
    </source>
</evidence>
<proteinExistence type="inferred from homology"/>
<dbReference type="SMART" id="SM00528">
    <property type="entry name" value="HNS"/>
    <property type="match status" value="1"/>
</dbReference>
<organism evidence="8 9">
    <name type="scientific">Albidovulum inexpectatum</name>
    <dbReference type="NCBI Taxonomy" id="196587"/>
    <lineage>
        <taxon>Bacteria</taxon>
        <taxon>Pseudomonadati</taxon>
        <taxon>Pseudomonadota</taxon>
        <taxon>Alphaproteobacteria</taxon>
        <taxon>Rhodobacterales</taxon>
        <taxon>Paracoccaceae</taxon>
        <taxon>Albidovulum</taxon>
    </lineage>
</organism>
<dbReference type="OrthoDB" id="5297879at2"/>
<reference evidence="8 9" key="1">
    <citation type="submission" date="2018-01" db="EMBL/GenBank/DDBJ databases">
        <title>Genomic Encyclopedia of Archaeal and Bacterial Type Strains, Phase II (KMG-II): from individual species to whole genera.</title>
        <authorList>
            <person name="Goeker M."/>
        </authorList>
    </citation>
    <scope>NUCLEOTIDE SEQUENCE [LARGE SCALE GENOMIC DNA]</scope>
    <source>
        <strain evidence="8 9">DSM 12048</strain>
    </source>
</reference>
<dbReference type="GO" id="GO:0005829">
    <property type="term" value="C:cytosol"/>
    <property type="evidence" value="ECO:0007669"/>
    <property type="project" value="TreeGrafter"/>
</dbReference>
<dbReference type="InterPro" id="IPR027444">
    <property type="entry name" value="H-NS_C_dom"/>
</dbReference>
<dbReference type="GO" id="GO:0001217">
    <property type="term" value="F:DNA-binding transcription repressor activity"/>
    <property type="evidence" value="ECO:0007669"/>
    <property type="project" value="TreeGrafter"/>
</dbReference>
<gene>
    <name evidence="8" type="ORF">LV82_00380</name>
</gene>
<name>A0A2S5JLT8_9RHOB</name>
<comment type="subcellular location">
    <subcellularLocation>
        <location evidence="1">Cytoplasm</location>
        <location evidence="1">Nucleoid</location>
    </subcellularLocation>
</comment>
<evidence type="ECO:0000256" key="2">
    <source>
        <dbReference type="ARBA" id="ARBA00010610"/>
    </source>
</evidence>
<dbReference type="Proteomes" id="UP000239736">
    <property type="component" value="Unassembled WGS sequence"/>
</dbReference>
<sequence>MEIDLSKFSLDELRKLKKNVEHHISTFEERKKREALAILEEKARELGMKLEEVADLIGKKRRKVKPKYRDPNDPSRTWTGRGRRPRWVEEALAQGKTLDDLEI</sequence>
<accession>A0A2S5JLT8</accession>
<keyword evidence="4 8" id="KW-0238">DNA-binding</keyword>
<protein>
    <submittedName>
        <fullName evidence="8">DNA-binding protein H-NS</fullName>
    </submittedName>
</protein>
<evidence type="ECO:0000313" key="9">
    <source>
        <dbReference type="Proteomes" id="UP000239736"/>
    </source>
</evidence>
<dbReference type="GO" id="GO:0003680">
    <property type="term" value="F:minor groove of adenine-thymine-rich DNA binding"/>
    <property type="evidence" value="ECO:0007669"/>
    <property type="project" value="TreeGrafter"/>
</dbReference>
<dbReference type="RefSeq" id="WP_104068995.1">
    <property type="nucleotide sequence ID" value="NZ_PRDS01000001.1"/>
</dbReference>
<dbReference type="SUPFAM" id="SSF81273">
    <property type="entry name" value="H-NS histone-like proteins"/>
    <property type="match status" value="1"/>
</dbReference>
<feature type="domain" description="DNA-binding protein H-NS-like C-terminal" evidence="7">
    <location>
        <begin position="58"/>
        <end position="103"/>
    </location>
</feature>
<evidence type="ECO:0000256" key="5">
    <source>
        <dbReference type="SAM" id="Coils"/>
    </source>
</evidence>
<keyword evidence="3" id="KW-0963">Cytoplasm</keyword>
<dbReference type="EMBL" id="PRDS01000001">
    <property type="protein sequence ID" value="PPB82449.1"/>
    <property type="molecule type" value="Genomic_DNA"/>
</dbReference>
<dbReference type="Gene3D" id="4.10.430.10">
    <property type="entry name" value="Histone-like protein H-NS, C-terminal domain"/>
    <property type="match status" value="1"/>
</dbReference>
<keyword evidence="5" id="KW-0175">Coiled coil</keyword>
<dbReference type="Pfam" id="PF00816">
    <property type="entry name" value="Histone_HNS"/>
    <property type="match status" value="1"/>
</dbReference>
<evidence type="ECO:0000256" key="6">
    <source>
        <dbReference type="SAM" id="MobiDB-lite"/>
    </source>
</evidence>
<evidence type="ECO:0000256" key="1">
    <source>
        <dbReference type="ARBA" id="ARBA00004453"/>
    </source>
</evidence>
<dbReference type="GO" id="GO:0009295">
    <property type="term" value="C:nucleoid"/>
    <property type="evidence" value="ECO:0007669"/>
    <property type="project" value="UniProtKB-SubCell"/>
</dbReference>
<evidence type="ECO:0000259" key="7">
    <source>
        <dbReference type="SMART" id="SM00528"/>
    </source>
</evidence>
<feature type="region of interest" description="Disordered" evidence="6">
    <location>
        <begin position="61"/>
        <end position="83"/>
    </location>
</feature>
<feature type="coiled-coil region" evidence="5">
    <location>
        <begin position="10"/>
        <end position="56"/>
    </location>
</feature>
<comment type="similarity">
    <text evidence="2">Belongs to the histone-like protein H-NS family.</text>
</comment>
<dbReference type="PANTHER" id="PTHR38097">
    <property type="match status" value="1"/>
</dbReference>